<dbReference type="InterPro" id="IPR003660">
    <property type="entry name" value="HAMP_dom"/>
</dbReference>
<evidence type="ECO:0000256" key="4">
    <source>
        <dbReference type="ARBA" id="ARBA00022777"/>
    </source>
</evidence>
<keyword evidence="5" id="KW-0812">Transmembrane</keyword>
<keyword evidence="3" id="KW-0808">Transferase</keyword>
<dbReference type="EMBL" id="QVLU01000034">
    <property type="protein sequence ID" value="RGE65543.1"/>
    <property type="molecule type" value="Genomic_DNA"/>
</dbReference>
<comment type="subcellular location">
    <subcellularLocation>
        <location evidence="1">Membrane</location>
    </subcellularLocation>
</comment>
<keyword evidence="2" id="KW-0597">Phosphoprotein</keyword>
<evidence type="ECO:0000256" key="1">
    <source>
        <dbReference type="ARBA" id="ARBA00004370"/>
    </source>
</evidence>
<evidence type="ECO:0000256" key="3">
    <source>
        <dbReference type="ARBA" id="ARBA00022679"/>
    </source>
</evidence>
<comment type="caution">
    <text evidence="7">The sequence shown here is derived from an EMBL/GenBank/DDBJ whole genome shotgun (WGS) entry which is preliminary data.</text>
</comment>
<dbReference type="AlphaFoldDB" id="A0A3E3IER7"/>
<dbReference type="RefSeq" id="WP_102289159.1">
    <property type="nucleotide sequence ID" value="NZ_JBKXRP010000069.1"/>
</dbReference>
<dbReference type="PANTHER" id="PTHR34220">
    <property type="entry name" value="SENSOR HISTIDINE KINASE YPDA"/>
    <property type="match status" value="1"/>
</dbReference>
<reference evidence="7 8" key="1">
    <citation type="submission" date="2018-08" db="EMBL/GenBank/DDBJ databases">
        <title>A genome reference for cultivated species of the human gut microbiota.</title>
        <authorList>
            <person name="Zou Y."/>
            <person name="Xue W."/>
            <person name="Luo G."/>
        </authorList>
    </citation>
    <scope>NUCLEOTIDE SEQUENCE [LARGE SCALE GENOMIC DNA]</scope>
    <source>
        <strain evidence="7 8">AF26-4BH</strain>
    </source>
</reference>
<proteinExistence type="predicted"/>
<evidence type="ECO:0000313" key="7">
    <source>
        <dbReference type="EMBL" id="RGE65543.1"/>
    </source>
</evidence>
<dbReference type="Proteomes" id="UP000261166">
    <property type="component" value="Unassembled WGS sequence"/>
</dbReference>
<keyword evidence="5" id="KW-0472">Membrane</keyword>
<dbReference type="InterPro" id="IPR050640">
    <property type="entry name" value="Bact_2-comp_sensor_kinase"/>
</dbReference>
<organism evidence="7 8">
    <name type="scientific">Eisenbergiella massiliensis</name>
    <dbReference type="NCBI Taxonomy" id="1720294"/>
    <lineage>
        <taxon>Bacteria</taxon>
        <taxon>Bacillati</taxon>
        <taxon>Bacillota</taxon>
        <taxon>Clostridia</taxon>
        <taxon>Lachnospirales</taxon>
        <taxon>Lachnospiraceae</taxon>
        <taxon>Eisenbergiella</taxon>
    </lineage>
</organism>
<dbReference type="Gene3D" id="3.30.565.10">
    <property type="entry name" value="Histidine kinase-like ATPase, C-terminal domain"/>
    <property type="match status" value="1"/>
</dbReference>
<feature type="domain" description="HAMP" evidence="6">
    <location>
        <begin position="322"/>
        <end position="374"/>
    </location>
</feature>
<feature type="transmembrane region" description="Helical" evidence="5">
    <location>
        <begin position="12"/>
        <end position="37"/>
    </location>
</feature>
<keyword evidence="4 7" id="KW-0418">Kinase</keyword>
<evidence type="ECO:0000256" key="2">
    <source>
        <dbReference type="ARBA" id="ARBA00022553"/>
    </source>
</evidence>
<dbReference type="Pfam" id="PF06580">
    <property type="entry name" value="His_kinase"/>
    <property type="match status" value="1"/>
</dbReference>
<dbReference type="Gene3D" id="6.10.340.10">
    <property type="match status" value="1"/>
</dbReference>
<dbReference type="CDD" id="cd06225">
    <property type="entry name" value="HAMP"/>
    <property type="match status" value="1"/>
</dbReference>
<protein>
    <submittedName>
        <fullName evidence="7">Sensor histidine kinase</fullName>
    </submittedName>
</protein>
<sequence length="596" mass="67982">MKTKKNLFTHLNIQMAAFFLAANFIFLLICSALYYQWAFQILLENSEKLHIQSMQQTQHRIEQTLDEADRAVNLLSYGNTGQKILAHSGSETDIDSILLFRNYLEQVSGILRSYSSIYSIYFYTGDNLLIGASPLHTCINDEPASVSPILEYAGTDNSWNVIGGLKEDFFNPLFNKEEKNPRLVTMIRRSPVFHSSTVYGYIIVNFQEERFYDAFQAELPGEELLLLTSDGMIISGSRKDRIGEIDDGFLSSKTSNTSRLTYDKHVPVLNLCIPVSNTGLFLVNRIRLEELIAGRRDIIWKIMVTLVLESLCMLPVVSLWLRIKLHPVKELTEKMDEIKNGRFTPPLKKIPENELGILVESFNQMSLSIVELMDKNEQIYRQKTQQELQALRAQLNPHFIYNTLNTIKWMAVMENADNITECITALGCLLEPIFKSDGQLWKAENEIDYLQNYIKIMGWRYGSTCSFCCHIMDTCTDMLIPRFILQPIVENSTTHGIRKDKSIQIDITCREENKCLLLCVHDNGSISPDRLQHILLSLDSPSPAPSLGVGLFNVNRRIKLNFGEEYGLHITSSHGHGTLVTLTLPIITKEEPYETS</sequence>
<dbReference type="GO" id="GO:0000155">
    <property type="term" value="F:phosphorelay sensor kinase activity"/>
    <property type="evidence" value="ECO:0007669"/>
    <property type="project" value="InterPro"/>
</dbReference>
<dbReference type="PANTHER" id="PTHR34220:SF7">
    <property type="entry name" value="SENSOR HISTIDINE KINASE YPDA"/>
    <property type="match status" value="1"/>
</dbReference>
<dbReference type="PROSITE" id="PS50885">
    <property type="entry name" value="HAMP"/>
    <property type="match status" value="1"/>
</dbReference>
<evidence type="ECO:0000259" key="6">
    <source>
        <dbReference type="PROSITE" id="PS50885"/>
    </source>
</evidence>
<evidence type="ECO:0000256" key="5">
    <source>
        <dbReference type="SAM" id="Phobius"/>
    </source>
</evidence>
<dbReference type="InterPro" id="IPR010559">
    <property type="entry name" value="Sig_transdc_His_kin_internal"/>
</dbReference>
<dbReference type="InterPro" id="IPR003594">
    <property type="entry name" value="HATPase_dom"/>
</dbReference>
<dbReference type="Pfam" id="PF02518">
    <property type="entry name" value="HATPase_c"/>
    <property type="match status" value="1"/>
</dbReference>
<dbReference type="SUPFAM" id="SSF55874">
    <property type="entry name" value="ATPase domain of HSP90 chaperone/DNA topoisomerase II/histidine kinase"/>
    <property type="match status" value="1"/>
</dbReference>
<dbReference type="GO" id="GO:0016020">
    <property type="term" value="C:membrane"/>
    <property type="evidence" value="ECO:0007669"/>
    <property type="project" value="UniProtKB-SubCell"/>
</dbReference>
<dbReference type="SUPFAM" id="SSF158472">
    <property type="entry name" value="HAMP domain-like"/>
    <property type="match status" value="1"/>
</dbReference>
<accession>A0A3E3IER7</accession>
<name>A0A3E3IER7_9FIRM</name>
<dbReference type="InterPro" id="IPR036890">
    <property type="entry name" value="HATPase_C_sf"/>
</dbReference>
<gene>
    <name evidence="7" type="ORF">DWY69_25785</name>
</gene>
<dbReference type="SMART" id="SM00304">
    <property type="entry name" value="HAMP"/>
    <property type="match status" value="1"/>
</dbReference>
<dbReference type="Pfam" id="PF00672">
    <property type="entry name" value="HAMP"/>
    <property type="match status" value="1"/>
</dbReference>
<evidence type="ECO:0000313" key="8">
    <source>
        <dbReference type="Proteomes" id="UP000261166"/>
    </source>
</evidence>
<dbReference type="OrthoDB" id="2509008at2"/>
<keyword evidence="5" id="KW-1133">Transmembrane helix</keyword>